<dbReference type="InterPro" id="IPR011060">
    <property type="entry name" value="RibuloseP-bd_barrel"/>
</dbReference>
<evidence type="ECO:0000256" key="2">
    <source>
        <dbReference type="ARBA" id="ARBA00023235"/>
    </source>
</evidence>
<dbReference type="EMBL" id="CP103423">
    <property type="protein sequence ID" value="UWD34467.1"/>
    <property type="molecule type" value="Genomic_DNA"/>
</dbReference>
<protein>
    <submittedName>
        <fullName evidence="3">Ribulose-phosphate 3-epimerase</fullName>
    </submittedName>
</protein>
<dbReference type="NCBIfam" id="NF004076">
    <property type="entry name" value="PRK05581.1-4"/>
    <property type="match status" value="1"/>
</dbReference>
<evidence type="ECO:0000256" key="1">
    <source>
        <dbReference type="ARBA" id="ARBA00022723"/>
    </source>
</evidence>
<dbReference type="CDD" id="cd00429">
    <property type="entry name" value="RPE"/>
    <property type="match status" value="1"/>
</dbReference>
<evidence type="ECO:0000313" key="4">
    <source>
        <dbReference type="Proteomes" id="UP001058364"/>
    </source>
</evidence>
<keyword evidence="1" id="KW-0479">Metal-binding</keyword>
<proteinExistence type="predicted"/>
<organism evidence="3 4">
    <name type="scientific">Mesomycoplasma molare</name>
    <dbReference type="NCBI Taxonomy" id="171288"/>
    <lineage>
        <taxon>Bacteria</taxon>
        <taxon>Bacillati</taxon>
        <taxon>Mycoplasmatota</taxon>
        <taxon>Mycoplasmoidales</taxon>
        <taxon>Metamycoplasmataceae</taxon>
        <taxon>Mesomycoplasma</taxon>
    </lineage>
</organism>
<accession>A0ABY5TUY5</accession>
<dbReference type="PANTHER" id="PTHR11749">
    <property type="entry name" value="RIBULOSE-5-PHOSPHATE-3-EPIMERASE"/>
    <property type="match status" value="1"/>
</dbReference>
<keyword evidence="4" id="KW-1185">Reference proteome</keyword>
<dbReference type="Pfam" id="PF00834">
    <property type="entry name" value="Ribul_P_3_epim"/>
    <property type="match status" value="1"/>
</dbReference>
<reference evidence="3" key="1">
    <citation type="submission" date="2022-08" db="EMBL/GenBank/DDBJ databases">
        <title>Complete genome sequence of Mycoplasma molare type strain H 542.</title>
        <authorList>
            <person name="Spergser J."/>
        </authorList>
    </citation>
    <scope>NUCLEOTIDE SEQUENCE</scope>
    <source>
        <strain evidence="3">H 542</strain>
    </source>
</reference>
<dbReference type="Gene3D" id="3.20.20.70">
    <property type="entry name" value="Aldolase class I"/>
    <property type="match status" value="1"/>
</dbReference>
<gene>
    <name evidence="3" type="ORF">NX772_01390</name>
</gene>
<keyword evidence="2" id="KW-0413">Isomerase</keyword>
<dbReference type="RefSeq" id="WP_027123191.1">
    <property type="nucleotide sequence ID" value="NZ_CP103423.1"/>
</dbReference>
<dbReference type="InterPro" id="IPR013785">
    <property type="entry name" value="Aldolase_TIM"/>
</dbReference>
<dbReference type="SUPFAM" id="SSF51366">
    <property type="entry name" value="Ribulose-phoshate binding barrel"/>
    <property type="match status" value="1"/>
</dbReference>
<dbReference type="PROSITE" id="PS01086">
    <property type="entry name" value="RIBUL_P_3_EPIMER_2"/>
    <property type="match status" value="1"/>
</dbReference>
<dbReference type="Proteomes" id="UP001058364">
    <property type="component" value="Chromosome"/>
</dbReference>
<dbReference type="InterPro" id="IPR000056">
    <property type="entry name" value="Ribul_P_3_epim-like"/>
</dbReference>
<evidence type="ECO:0000313" key="3">
    <source>
        <dbReference type="EMBL" id="UWD34467.1"/>
    </source>
</evidence>
<sequence length="215" mass="24669">MKKISPSLLSIEKEKRLDMTHTLLNMGIDWIHYDYMDAKFVENRAIEIKEIKEIKNNSQNHIMDIHIMAYEPKKIVEQVIGVVDYATVHYEVFKDQNELLDFVKEYQNKIKLGLSIKPNTDFLEVQNILKHFDLLLIMSVEPGKGGQTFIEHSLDKIKSARDFINKNNLDILIQVDGGINNFTASKCFNAGADVLVSGSYLTLEPSVQKLKNLLD</sequence>
<name>A0ABY5TUY5_9BACT</name>